<name>A0A0E9QSA0_ANGAN</name>
<accession>A0A0E9QSA0</accession>
<protein>
    <submittedName>
        <fullName evidence="1">Uncharacterized protein</fullName>
    </submittedName>
</protein>
<reference evidence="1" key="1">
    <citation type="submission" date="2014-11" db="EMBL/GenBank/DDBJ databases">
        <authorList>
            <person name="Amaro Gonzalez C."/>
        </authorList>
    </citation>
    <scope>NUCLEOTIDE SEQUENCE</scope>
</reference>
<dbReference type="AlphaFoldDB" id="A0A0E9QSA0"/>
<evidence type="ECO:0000313" key="1">
    <source>
        <dbReference type="EMBL" id="JAH19155.1"/>
    </source>
</evidence>
<proteinExistence type="predicted"/>
<sequence length="17" mass="1849">MGVVSFGRGFTQSILLH</sequence>
<reference evidence="1" key="2">
    <citation type="journal article" date="2015" name="Fish Shellfish Immunol.">
        <title>Early steps in the European eel (Anguilla anguilla)-Vibrio vulnificus interaction in the gills: Role of the RtxA13 toxin.</title>
        <authorList>
            <person name="Callol A."/>
            <person name="Pajuelo D."/>
            <person name="Ebbesson L."/>
            <person name="Teles M."/>
            <person name="MacKenzie S."/>
            <person name="Amaro C."/>
        </authorList>
    </citation>
    <scope>NUCLEOTIDE SEQUENCE</scope>
</reference>
<dbReference type="EMBL" id="GBXM01089422">
    <property type="protein sequence ID" value="JAH19155.1"/>
    <property type="molecule type" value="Transcribed_RNA"/>
</dbReference>
<organism evidence="1">
    <name type="scientific">Anguilla anguilla</name>
    <name type="common">European freshwater eel</name>
    <name type="synonym">Muraena anguilla</name>
    <dbReference type="NCBI Taxonomy" id="7936"/>
    <lineage>
        <taxon>Eukaryota</taxon>
        <taxon>Metazoa</taxon>
        <taxon>Chordata</taxon>
        <taxon>Craniata</taxon>
        <taxon>Vertebrata</taxon>
        <taxon>Euteleostomi</taxon>
        <taxon>Actinopterygii</taxon>
        <taxon>Neopterygii</taxon>
        <taxon>Teleostei</taxon>
        <taxon>Anguilliformes</taxon>
        <taxon>Anguillidae</taxon>
        <taxon>Anguilla</taxon>
    </lineage>
</organism>